<feature type="repeat" description="TPR" evidence="3">
    <location>
        <begin position="212"/>
        <end position="245"/>
    </location>
</feature>
<dbReference type="Pfam" id="PF13181">
    <property type="entry name" value="TPR_8"/>
    <property type="match status" value="1"/>
</dbReference>
<protein>
    <submittedName>
        <fullName evidence="4">Uncharacterized protein</fullName>
    </submittedName>
</protein>
<feature type="repeat" description="TPR" evidence="3">
    <location>
        <begin position="281"/>
        <end position="314"/>
    </location>
</feature>
<evidence type="ECO:0000313" key="4">
    <source>
        <dbReference type="EMBL" id="RXH57225.1"/>
    </source>
</evidence>
<dbReference type="PROSITE" id="PS50293">
    <property type="entry name" value="TPR_REGION"/>
    <property type="match status" value="3"/>
</dbReference>
<name>A0A4Q0T0U6_9BACT</name>
<dbReference type="OrthoDB" id="6193797at2"/>
<reference evidence="4 5" key="1">
    <citation type="submission" date="2018-11" db="EMBL/GenBank/DDBJ databases">
        <authorList>
            <person name="Mardanov A.V."/>
            <person name="Ravin N.V."/>
            <person name="Dedysh S.N."/>
        </authorList>
    </citation>
    <scope>NUCLEOTIDE SEQUENCE [LARGE SCALE GENOMIC DNA]</scope>
    <source>
        <strain evidence="4 5">AF10</strain>
    </source>
</reference>
<feature type="repeat" description="TPR" evidence="3">
    <location>
        <begin position="144"/>
        <end position="177"/>
    </location>
</feature>
<keyword evidence="5" id="KW-1185">Reference proteome</keyword>
<dbReference type="PANTHER" id="PTHR44858">
    <property type="entry name" value="TETRATRICOPEPTIDE REPEAT PROTEIN 6"/>
    <property type="match status" value="1"/>
</dbReference>
<dbReference type="InterPro" id="IPR050498">
    <property type="entry name" value="Ycf3"/>
</dbReference>
<dbReference type="PANTHER" id="PTHR44858:SF1">
    <property type="entry name" value="UDP-N-ACETYLGLUCOSAMINE--PEPTIDE N-ACETYLGLUCOSAMINYLTRANSFERASE SPINDLY-RELATED"/>
    <property type="match status" value="1"/>
</dbReference>
<dbReference type="Proteomes" id="UP000289437">
    <property type="component" value="Unassembled WGS sequence"/>
</dbReference>
<dbReference type="Pfam" id="PF13431">
    <property type="entry name" value="TPR_17"/>
    <property type="match status" value="2"/>
</dbReference>
<keyword evidence="1" id="KW-0677">Repeat</keyword>
<dbReference type="SUPFAM" id="SSF53756">
    <property type="entry name" value="UDP-Glycosyltransferase/glycogen phosphorylase"/>
    <property type="match status" value="1"/>
</dbReference>
<dbReference type="InterPro" id="IPR019734">
    <property type="entry name" value="TPR_rpt"/>
</dbReference>
<feature type="repeat" description="TPR" evidence="3">
    <location>
        <begin position="110"/>
        <end position="143"/>
    </location>
</feature>
<dbReference type="Pfam" id="PF13414">
    <property type="entry name" value="TPR_11"/>
    <property type="match status" value="1"/>
</dbReference>
<keyword evidence="2 3" id="KW-0802">TPR repeat</keyword>
<dbReference type="InterPro" id="IPR011990">
    <property type="entry name" value="TPR-like_helical_dom_sf"/>
</dbReference>
<dbReference type="Gene3D" id="3.40.50.2000">
    <property type="entry name" value="Glycogen Phosphorylase B"/>
    <property type="match status" value="1"/>
</dbReference>
<dbReference type="SUPFAM" id="SSF48452">
    <property type="entry name" value="TPR-like"/>
    <property type="match status" value="3"/>
</dbReference>
<dbReference type="EMBL" id="RDSM01000001">
    <property type="protein sequence ID" value="RXH57225.1"/>
    <property type="molecule type" value="Genomic_DNA"/>
</dbReference>
<feature type="repeat" description="TPR" evidence="3">
    <location>
        <begin position="386"/>
        <end position="419"/>
    </location>
</feature>
<gene>
    <name evidence="4" type="ORF">GRAN_0535</name>
</gene>
<dbReference type="Pfam" id="PF00515">
    <property type="entry name" value="TPR_1"/>
    <property type="match status" value="1"/>
</dbReference>
<evidence type="ECO:0000256" key="3">
    <source>
        <dbReference type="PROSITE-ProRule" id="PRU00339"/>
    </source>
</evidence>
<feature type="repeat" description="TPR" evidence="3">
    <location>
        <begin position="42"/>
        <end position="75"/>
    </location>
</feature>
<dbReference type="SMART" id="SM00028">
    <property type="entry name" value="TPR"/>
    <property type="match status" value="11"/>
</dbReference>
<dbReference type="Pfam" id="PF13432">
    <property type="entry name" value="TPR_16"/>
    <property type="match status" value="3"/>
</dbReference>
<feature type="repeat" description="TPR" evidence="3">
    <location>
        <begin position="247"/>
        <end position="280"/>
    </location>
</feature>
<dbReference type="AlphaFoldDB" id="A0A4Q0T0U6"/>
<dbReference type="Gene3D" id="1.25.40.10">
    <property type="entry name" value="Tetratricopeptide repeat domain"/>
    <property type="match status" value="4"/>
</dbReference>
<feature type="repeat" description="TPR" evidence="3">
    <location>
        <begin position="76"/>
        <end position="109"/>
    </location>
</feature>
<accession>A0A4Q0T0U6</accession>
<feature type="repeat" description="TPR" evidence="3">
    <location>
        <begin position="315"/>
        <end position="348"/>
    </location>
</feature>
<sequence length="770" mass="84182">MAMDKTVTTDLLERALALHQAGHLDHAKGAYLQLLAQDPAHADALHLLGVLFGQLGQVAEAVSLVEQAITKNPRYSPYHNNLGNLLKRQGEQQRARASYHRAIRLDRRNADAYLNLGKLQHEMGDLISSRDSLNSALSLAPASIETLMSLGRLEEACGNLRAAAARFENVIELAPDCASAHLMLARCWAAGGHSANAEVCLTKAIALDPGYADAYYNLGNLERSRNRLQSAVAAYWRAIELAPLVAADAYNNLGLTFLALERPEDAMSAYMKAIALKPTDDAAFINLGRLSVTKGNDDAAVQLFQKAIALNPNNVGAYQDMAAIYARHGEQDEAVRLCRIAMDLAPPSLSLRIALGTLLAQMGNPEGSQMIESLFAIQPFTAETHFHVYMNLGVVRKNEGRLEEAIECYRAAAMVPSSSSADLENNLGIALALHGNAEGIAMLEKLVRKHPRSAVYHFNLGVALLTHDRYSKGWAEFEWWRKVERLQKDSRPVEVPRWLGDSLDGRSILLYAEQGFGDTLQFIRYIPQVLARGGRVVLMVQDPLVRLLKDLPGIVACIPVTGPIPACDVSASLMSLPRLCKTTFESIPPPAYLGVPPRRPSPANRPYQVGLVWAGSPRHSMDRIRSISLDQFRPLAGLGEVAFTSLQIGPVASQIDAPGQSISFVADCSHVKDFADTAEIIAGLDLVITIDSAVAHLAGSMAKPVWMLHAVVPDWRWGLTSNETAWYPTAKLFRQAEIGDWQPVMQQICSELAEEARRHTASTYKELLSA</sequence>
<evidence type="ECO:0000256" key="2">
    <source>
        <dbReference type="ARBA" id="ARBA00022803"/>
    </source>
</evidence>
<organism evidence="4 5">
    <name type="scientific">Granulicella sibirica</name>
    <dbReference type="NCBI Taxonomy" id="2479048"/>
    <lineage>
        <taxon>Bacteria</taxon>
        <taxon>Pseudomonadati</taxon>
        <taxon>Acidobacteriota</taxon>
        <taxon>Terriglobia</taxon>
        <taxon>Terriglobales</taxon>
        <taxon>Acidobacteriaceae</taxon>
        <taxon>Granulicella</taxon>
    </lineage>
</organism>
<reference evidence="5" key="2">
    <citation type="submission" date="2019-02" db="EMBL/GenBank/DDBJ databases">
        <title>Granulicella sibirica sp. nov., a psychrotolerant acidobacterium isolated from an organic soil layer in forested tundra, West Siberia.</title>
        <authorList>
            <person name="Oshkin I.Y."/>
            <person name="Kulichevskaya I.S."/>
            <person name="Rijpstra W.I.C."/>
            <person name="Sinninghe Damste J.S."/>
            <person name="Rakitin A.L."/>
            <person name="Ravin N.V."/>
            <person name="Dedysh S.N."/>
        </authorList>
    </citation>
    <scope>NUCLEOTIDE SEQUENCE [LARGE SCALE GENOMIC DNA]</scope>
    <source>
        <strain evidence="5">AF10</strain>
    </source>
</reference>
<evidence type="ECO:0000256" key="1">
    <source>
        <dbReference type="ARBA" id="ARBA00022737"/>
    </source>
</evidence>
<dbReference type="PROSITE" id="PS50005">
    <property type="entry name" value="TPR"/>
    <property type="match status" value="9"/>
</dbReference>
<proteinExistence type="predicted"/>
<evidence type="ECO:0000313" key="5">
    <source>
        <dbReference type="Proteomes" id="UP000289437"/>
    </source>
</evidence>
<dbReference type="RefSeq" id="WP_128911426.1">
    <property type="nucleotide sequence ID" value="NZ_RDSM01000001.1"/>
</dbReference>
<comment type="caution">
    <text evidence="4">The sequence shown here is derived from an EMBL/GenBank/DDBJ whole genome shotgun (WGS) entry which is preliminary data.</text>
</comment>